<feature type="transmembrane region" description="Helical" evidence="1">
    <location>
        <begin position="233"/>
        <end position="256"/>
    </location>
</feature>
<keyword evidence="1" id="KW-0472">Membrane</keyword>
<dbReference type="AlphaFoldDB" id="A0A1G9SPF5"/>
<dbReference type="RefSeq" id="WP_218129352.1">
    <property type="nucleotide sequence ID" value="NZ_FNFB01000063.1"/>
</dbReference>
<dbReference type="EMBL" id="FNFB01000063">
    <property type="protein sequence ID" value="SDM37363.1"/>
    <property type="molecule type" value="Genomic_DNA"/>
</dbReference>
<reference evidence="2 3" key="1">
    <citation type="submission" date="2016-10" db="EMBL/GenBank/DDBJ databases">
        <authorList>
            <person name="de Groot N.N."/>
        </authorList>
    </citation>
    <scope>NUCLEOTIDE SEQUENCE [LARGE SCALE GENOMIC DNA]</scope>
    <source>
        <strain evidence="2 3">CGMCC 4.5681</strain>
    </source>
</reference>
<keyword evidence="1" id="KW-1133">Transmembrane helix</keyword>
<feature type="non-terminal residue" evidence="2">
    <location>
        <position position="1"/>
    </location>
</feature>
<protein>
    <submittedName>
        <fullName evidence="2">Uncharacterized protein</fullName>
    </submittedName>
</protein>
<feature type="transmembrane region" description="Helical" evidence="1">
    <location>
        <begin position="202"/>
        <end position="221"/>
    </location>
</feature>
<feature type="transmembrane region" description="Helical" evidence="1">
    <location>
        <begin position="168"/>
        <end position="190"/>
    </location>
</feature>
<organism evidence="2 3">
    <name type="scientific">Nonomuraea maritima</name>
    <dbReference type="NCBI Taxonomy" id="683260"/>
    <lineage>
        <taxon>Bacteria</taxon>
        <taxon>Bacillati</taxon>
        <taxon>Actinomycetota</taxon>
        <taxon>Actinomycetes</taxon>
        <taxon>Streptosporangiales</taxon>
        <taxon>Streptosporangiaceae</taxon>
        <taxon>Nonomuraea</taxon>
    </lineage>
</organism>
<keyword evidence="1" id="KW-0812">Transmembrane</keyword>
<feature type="transmembrane region" description="Helical" evidence="1">
    <location>
        <begin position="119"/>
        <end position="140"/>
    </location>
</feature>
<keyword evidence="3" id="KW-1185">Reference proteome</keyword>
<sequence>LLVVPVVVLRRRRWASRLGAALLALLAVAAALPPFTGLGGPSEEEIQQYLAIQVAVGGPIDFGFGTYGGALRFLPWDANDLLLLAVACFATAVLLTALGRAVHRKGRREFRPLRRRWPLVFWGVALVLVSIPQAMVWSSLADGSAEYSIMIMDGSCFGSMEEILLGPAMAVLILIPQPIVLGVGFGLWALLALTGHRPLGRVVGWLTLLPLVVRDLMMNWMPVLGCAQSSDEAIDPVTIAWVLYTLLPIVLVLLAVRVRRAAAPKEEQPV</sequence>
<feature type="transmembrane region" description="Helical" evidence="1">
    <location>
        <begin position="81"/>
        <end position="98"/>
    </location>
</feature>
<gene>
    <name evidence="2" type="ORF">SAMN05421874_1638</name>
</gene>
<name>A0A1G9SPF5_9ACTN</name>
<proteinExistence type="predicted"/>
<accession>A0A1G9SPF5</accession>
<evidence type="ECO:0000313" key="3">
    <source>
        <dbReference type="Proteomes" id="UP000198683"/>
    </source>
</evidence>
<evidence type="ECO:0000256" key="1">
    <source>
        <dbReference type="SAM" id="Phobius"/>
    </source>
</evidence>
<dbReference type="Proteomes" id="UP000198683">
    <property type="component" value="Unassembled WGS sequence"/>
</dbReference>
<evidence type="ECO:0000313" key="2">
    <source>
        <dbReference type="EMBL" id="SDM37363.1"/>
    </source>
</evidence>